<reference evidence="2" key="1">
    <citation type="journal article" date="2022" name="Mol. Ecol. Resour.">
        <title>The genomes of chicory, endive, great burdock and yacon provide insights into Asteraceae palaeo-polyploidization history and plant inulin production.</title>
        <authorList>
            <person name="Fan W."/>
            <person name="Wang S."/>
            <person name="Wang H."/>
            <person name="Wang A."/>
            <person name="Jiang F."/>
            <person name="Liu H."/>
            <person name="Zhao H."/>
            <person name="Xu D."/>
            <person name="Zhang Y."/>
        </authorList>
    </citation>
    <scope>NUCLEOTIDE SEQUENCE [LARGE SCALE GENOMIC DNA]</scope>
    <source>
        <strain evidence="2">cv. Yunnan</strain>
    </source>
</reference>
<accession>A0ACB9J358</accession>
<sequence>MASFRSHRHGGVSVSNCLVKWSRSDFEVNIRSEIHSLMTDLEELHDNRDRLVALRRRVIDLEGAHFVWAFSLMVGVGGSPRVPLSGIPGEEDQSTLVCFELLVNPNRDSLRAVTVPLSPGEKPILERTAPCFVSPIVDGTYDWKAAMERKVQVGGMVITKVYADGYIADSDMLHVDIGEGDGEEHVGSSSKAASQAIQATATLDPPKASGVPPKASGDVHIVHVIIKLKFHQKFNMRMLPYVKLSQDEKKLESECEIGKGISKDVSKFVLREYGEDCLYGFDSFDEKPMSVTLIC</sequence>
<name>A0ACB9J358_9ASTR</name>
<evidence type="ECO:0000313" key="2">
    <source>
        <dbReference type="Proteomes" id="UP001056120"/>
    </source>
</evidence>
<evidence type="ECO:0000313" key="1">
    <source>
        <dbReference type="EMBL" id="KAI3814181.1"/>
    </source>
</evidence>
<dbReference type="EMBL" id="CM042023">
    <property type="protein sequence ID" value="KAI3814181.1"/>
    <property type="molecule type" value="Genomic_DNA"/>
</dbReference>
<gene>
    <name evidence="1" type="ORF">L1987_18929</name>
</gene>
<comment type="caution">
    <text evidence="1">The sequence shown here is derived from an EMBL/GenBank/DDBJ whole genome shotgun (WGS) entry which is preliminary data.</text>
</comment>
<organism evidence="1 2">
    <name type="scientific">Smallanthus sonchifolius</name>
    <dbReference type="NCBI Taxonomy" id="185202"/>
    <lineage>
        <taxon>Eukaryota</taxon>
        <taxon>Viridiplantae</taxon>
        <taxon>Streptophyta</taxon>
        <taxon>Embryophyta</taxon>
        <taxon>Tracheophyta</taxon>
        <taxon>Spermatophyta</taxon>
        <taxon>Magnoliopsida</taxon>
        <taxon>eudicotyledons</taxon>
        <taxon>Gunneridae</taxon>
        <taxon>Pentapetalae</taxon>
        <taxon>asterids</taxon>
        <taxon>campanulids</taxon>
        <taxon>Asterales</taxon>
        <taxon>Asteraceae</taxon>
        <taxon>Asteroideae</taxon>
        <taxon>Heliantheae alliance</taxon>
        <taxon>Millerieae</taxon>
        <taxon>Smallanthus</taxon>
    </lineage>
</organism>
<reference evidence="1 2" key="2">
    <citation type="journal article" date="2022" name="Mol. Ecol. Resour.">
        <title>The genomes of chicory, endive, great burdock and yacon provide insights into Asteraceae paleo-polyploidization history and plant inulin production.</title>
        <authorList>
            <person name="Fan W."/>
            <person name="Wang S."/>
            <person name="Wang H."/>
            <person name="Wang A."/>
            <person name="Jiang F."/>
            <person name="Liu H."/>
            <person name="Zhao H."/>
            <person name="Xu D."/>
            <person name="Zhang Y."/>
        </authorList>
    </citation>
    <scope>NUCLEOTIDE SEQUENCE [LARGE SCALE GENOMIC DNA]</scope>
    <source>
        <strain evidence="2">cv. Yunnan</strain>
        <tissue evidence="1">Leaves</tissue>
    </source>
</reference>
<dbReference type="Proteomes" id="UP001056120">
    <property type="component" value="Linkage Group LG06"/>
</dbReference>
<proteinExistence type="predicted"/>
<keyword evidence="2" id="KW-1185">Reference proteome</keyword>
<protein>
    <submittedName>
        <fullName evidence="1">Uncharacterized protein</fullName>
    </submittedName>
</protein>